<keyword evidence="2" id="KW-0238">DNA-binding</keyword>
<dbReference type="Proteomes" id="UP001623592">
    <property type="component" value="Unassembled WGS sequence"/>
</dbReference>
<keyword evidence="6" id="KW-1185">Reference proteome</keyword>
<organism evidence="5 6">
    <name type="scientific">Clostridium neuense</name>
    <dbReference type="NCBI Taxonomy" id="1728934"/>
    <lineage>
        <taxon>Bacteria</taxon>
        <taxon>Bacillati</taxon>
        <taxon>Bacillota</taxon>
        <taxon>Clostridia</taxon>
        <taxon>Eubacteriales</taxon>
        <taxon>Clostridiaceae</taxon>
        <taxon>Clostridium</taxon>
    </lineage>
</organism>
<dbReference type="PANTHER" id="PTHR44846:SF1">
    <property type="entry name" value="MANNOSYL-D-GLYCERATE TRANSPORT_METABOLISM SYSTEM REPRESSOR MNGR-RELATED"/>
    <property type="match status" value="1"/>
</dbReference>
<dbReference type="CDD" id="cd07377">
    <property type="entry name" value="WHTH_GntR"/>
    <property type="match status" value="1"/>
</dbReference>
<dbReference type="InterPro" id="IPR000524">
    <property type="entry name" value="Tscrpt_reg_HTH_GntR"/>
</dbReference>
<feature type="domain" description="HTH gntR-type" evidence="4">
    <location>
        <begin position="6"/>
        <end position="74"/>
    </location>
</feature>
<evidence type="ECO:0000256" key="2">
    <source>
        <dbReference type="ARBA" id="ARBA00023125"/>
    </source>
</evidence>
<dbReference type="PANTHER" id="PTHR44846">
    <property type="entry name" value="MANNOSYL-D-GLYCERATE TRANSPORT/METABOLISM SYSTEM REPRESSOR MNGR-RELATED"/>
    <property type="match status" value="1"/>
</dbReference>
<evidence type="ECO:0000256" key="1">
    <source>
        <dbReference type="ARBA" id="ARBA00023015"/>
    </source>
</evidence>
<evidence type="ECO:0000313" key="6">
    <source>
        <dbReference type="Proteomes" id="UP001623592"/>
    </source>
</evidence>
<evidence type="ECO:0000259" key="4">
    <source>
        <dbReference type="PROSITE" id="PS50949"/>
    </source>
</evidence>
<dbReference type="InterPro" id="IPR036390">
    <property type="entry name" value="WH_DNA-bd_sf"/>
</dbReference>
<comment type="caution">
    <text evidence="5">The sequence shown here is derived from an EMBL/GenBank/DDBJ whole genome shotgun (WGS) entry which is preliminary data.</text>
</comment>
<reference evidence="5 6" key="1">
    <citation type="submission" date="2024-11" db="EMBL/GenBank/DDBJ databases">
        <authorList>
            <person name="Heng Y.C."/>
            <person name="Lim A.C.H."/>
            <person name="Lee J.K.Y."/>
            <person name="Kittelmann S."/>
        </authorList>
    </citation>
    <scope>NUCLEOTIDE SEQUENCE [LARGE SCALE GENOMIC DNA]</scope>
    <source>
        <strain evidence="5 6">WILCCON 0114</strain>
    </source>
</reference>
<protein>
    <submittedName>
        <fullName evidence="5">GntR family transcriptional regulator</fullName>
    </submittedName>
</protein>
<dbReference type="SMART" id="SM00345">
    <property type="entry name" value="HTH_GNTR"/>
    <property type="match status" value="1"/>
</dbReference>
<proteinExistence type="predicted"/>
<dbReference type="Pfam" id="PF00392">
    <property type="entry name" value="GntR"/>
    <property type="match status" value="1"/>
</dbReference>
<dbReference type="Gene3D" id="3.40.1410.10">
    <property type="entry name" value="Chorismate lyase-like"/>
    <property type="match status" value="1"/>
</dbReference>
<dbReference type="RefSeq" id="WP_406786141.1">
    <property type="nucleotide sequence ID" value="NZ_JBJIAA010000002.1"/>
</dbReference>
<accession>A0ABW8TAM2</accession>
<dbReference type="SUPFAM" id="SSF64288">
    <property type="entry name" value="Chorismate lyase-like"/>
    <property type="match status" value="1"/>
</dbReference>
<dbReference type="InterPro" id="IPR050679">
    <property type="entry name" value="Bact_HTH_transcr_reg"/>
</dbReference>
<dbReference type="Gene3D" id="1.10.10.10">
    <property type="entry name" value="Winged helix-like DNA-binding domain superfamily/Winged helix DNA-binding domain"/>
    <property type="match status" value="1"/>
</dbReference>
<dbReference type="InterPro" id="IPR011663">
    <property type="entry name" value="UTRA"/>
</dbReference>
<evidence type="ECO:0000313" key="5">
    <source>
        <dbReference type="EMBL" id="MFL0249475.1"/>
    </source>
</evidence>
<gene>
    <name evidence="5" type="ORF">ACJDT4_03500</name>
</gene>
<dbReference type="EMBL" id="JBJIAA010000002">
    <property type="protein sequence ID" value="MFL0249475.1"/>
    <property type="molecule type" value="Genomic_DNA"/>
</dbReference>
<dbReference type="PROSITE" id="PS50949">
    <property type="entry name" value="HTH_GNTR"/>
    <property type="match status" value="1"/>
</dbReference>
<dbReference type="Pfam" id="PF07702">
    <property type="entry name" value="UTRA"/>
    <property type="match status" value="1"/>
</dbReference>
<name>A0ABW8TAM2_9CLOT</name>
<evidence type="ECO:0000256" key="3">
    <source>
        <dbReference type="ARBA" id="ARBA00023163"/>
    </source>
</evidence>
<sequence length="245" mass="28319">MIDYRMPLYIQIQDIIVKKIEEHEYLPGELIPSERKMAEKYGVNRMTVKKAINELVKKGYVYRIKGSGTYINKSERQKFNLGFVNEIVNTGITTMLKNVGVAVSNRVLGLGKIDSSNFINAKLGMKAGEEVFGLHRVRYAGKRPIAVEYTYVPKCFFEDMESIDFKNVALYDYMSIRNHLPQHFIQNLTIIDATEKEAELLELEKGKAIFKMEYIGADNDYNIVEFTESYMDPDNVDFRYDTISK</sequence>
<keyword evidence="3" id="KW-0804">Transcription</keyword>
<dbReference type="InterPro" id="IPR036388">
    <property type="entry name" value="WH-like_DNA-bd_sf"/>
</dbReference>
<keyword evidence="1" id="KW-0805">Transcription regulation</keyword>
<dbReference type="SUPFAM" id="SSF46785">
    <property type="entry name" value="Winged helix' DNA-binding domain"/>
    <property type="match status" value="1"/>
</dbReference>
<dbReference type="InterPro" id="IPR028978">
    <property type="entry name" value="Chorismate_lyase_/UTRA_dom_sf"/>
</dbReference>
<dbReference type="PRINTS" id="PR00035">
    <property type="entry name" value="HTHGNTR"/>
</dbReference>
<dbReference type="SMART" id="SM00866">
    <property type="entry name" value="UTRA"/>
    <property type="match status" value="1"/>
</dbReference>